<dbReference type="CDD" id="cd00201">
    <property type="entry name" value="WW"/>
    <property type="match status" value="2"/>
</dbReference>
<dbReference type="SUPFAM" id="SSF51045">
    <property type="entry name" value="WW domain"/>
    <property type="match status" value="2"/>
</dbReference>
<dbReference type="GO" id="GO:0016301">
    <property type="term" value="F:kinase activity"/>
    <property type="evidence" value="ECO:0007669"/>
    <property type="project" value="UniProtKB-KW"/>
</dbReference>
<dbReference type="GeneID" id="109688040"/>
<dbReference type="PANTHER" id="PTHR10316:SF12">
    <property type="entry name" value="MEMBRANE-ASSOCIATED GUANYLATE KINASE, WW AND PDZ DOMAIN-CONTAINING PROTEIN 1"/>
    <property type="match status" value="1"/>
</dbReference>
<keyword evidence="5" id="KW-0677">Repeat</keyword>
<reference evidence="15" key="1">
    <citation type="submission" date="2025-08" db="UniProtKB">
        <authorList>
            <consortium name="RefSeq"/>
        </authorList>
    </citation>
    <scope>IDENTIFICATION</scope>
    <source>
        <tissue evidence="15">Leukocyte</tissue>
    </source>
</reference>
<keyword evidence="15" id="KW-0418">Kinase</keyword>
<dbReference type="InterPro" id="IPR001478">
    <property type="entry name" value="PDZ"/>
</dbReference>
<dbReference type="FunFam" id="2.30.42.10:FF:000012">
    <property type="entry name" value="Membrane associated guanylate kinase, WW and PDZ domain containing 1"/>
    <property type="match status" value="1"/>
</dbReference>
<dbReference type="CDD" id="cd06733">
    <property type="entry name" value="PDZ3_MAGI-1_3-like"/>
    <property type="match status" value="1"/>
</dbReference>
<evidence type="ECO:0000256" key="7">
    <source>
        <dbReference type="ARBA" id="ARBA00022840"/>
    </source>
</evidence>
<evidence type="ECO:0000256" key="4">
    <source>
        <dbReference type="ARBA" id="ARBA00022553"/>
    </source>
</evidence>
<dbReference type="AlphaFoldDB" id="A0A8B7USI1"/>
<dbReference type="FunFam" id="2.20.70.10:FF:000002">
    <property type="entry name" value="Membrane-associated guanylate kinase, WW and PDZ domain-containing protein 3 isoform 1"/>
    <property type="match status" value="1"/>
</dbReference>
<evidence type="ECO:0000313" key="15">
    <source>
        <dbReference type="RefSeq" id="XP_020021849.1"/>
    </source>
</evidence>
<dbReference type="GO" id="GO:0005737">
    <property type="term" value="C:cytoplasm"/>
    <property type="evidence" value="ECO:0007669"/>
    <property type="project" value="UniProtKB-ARBA"/>
</dbReference>
<evidence type="ECO:0000256" key="1">
    <source>
        <dbReference type="ARBA" id="ARBA00004170"/>
    </source>
</evidence>
<dbReference type="SUPFAM" id="SSF50156">
    <property type="entry name" value="PDZ domain-like"/>
    <property type="match status" value="5"/>
</dbReference>
<dbReference type="FunFam" id="2.30.42.10:FF:000042">
    <property type="entry name" value="Membrane-associated guanylate kinase, WW and PDZ domain-containing protein 3 isoform 1"/>
    <property type="match status" value="1"/>
</dbReference>
<dbReference type="GO" id="GO:0005524">
    <property type="term" value="F:ATP binding"/>
    <property type="evidence" value="ECO:0007669"/>
    <property type="project" value="UniProtKB-KW"/>
</dbReference>
<dbReference type="Proteomes" id="UP001732720">
    <property type="component" value="Chromosome 10"/>
</dbReference>
<keyword evidence="15" id="KW-0808">Transferase</keyword>
<evidence type="ECO:0000256" key="12">
    <source>
        <dbReference type="ARBA" id="ARBA00078448"/>
    </source>
</evidence>
<evidence type="ECO:0000256" key="2">
    <source>
        <dbReference type="ARBA" id="ARBA00004435"/>
    </source>
</evidence>
<dbReference type="InterPro" id="IPR036034">
    <property type="entry name" value="PDZ_sf"/>
</dbReference>
<dbReference type="FunFam" id="2.20.70.10:FF:000001">
    <property type="entry name" value="Membrane-associated guanylate kinase, WW and PDZ domain-containing protein 1"/>
    <property type="match status" value="1"/>
</dbReference>
<evidence type="ECO:0000256" key="6">
    <source>
        <dbReference type="ARBA" id="ARBA00022741"/>
    </source>
</evidence>
<evidence type="ECO:0000256" key="9">
    <source>
        <dbReference type="ARBA" id="ARBA00023136"/>
    </source>
</evidence>
<dbReference type="FunFam" id="2.30.42.10:FF:000005">
    <property type="entry name" value="Membrane associated guanylate kinase, WW and PDZ domain containing 1"/>
    <property type="match status" value="1"/>
</dbReference>
<dbReference type="Pfam" id="PF16666">
    <property type="entry name" value="MAGI_u5"/>
    <property type="match status" value="1"/>
</dbReference>
<dbReference type="GO" id="GO:0007165">
    <property type="term" value="P:signal transduction"/>
    <property type="evidence" value="ECO:0007669"/>
    <property type="project" value="TreeGrafter"/>
</dbReference>
<dbReference type="CDD" id="cd06731">
    <property type="entry name" value="PDZ1_MAGI-1_3-like"/>
    <property type="match status" value="1"/>
</dbReference>
<dbReference type="Gene3D" id="2.30.42.10">
    <property type="match status" value="5"/>
</dbReference>
<dbReference type="CDD" id="cd06734">
    <property type="entry name" value="PDZ4_MAGI-1_3-like"/>
    <property type="match status" value="1"/>
</dbReference>
<dbReference type="OrthoDB" id="66881at2759"/>
<gene>
    <name evidence="15" type="primary">Magi1</name>
</gene>
<dbReference type="SMART" id="SM00456">
    <property type="entry name" value="WW"/>
    <property type="match status" value="2"/>
</dbReference>
<dbReference type="Pfam" id="PF00595">
    <property type="entry name" value="PDZ"/>
    <property type="match status" value="5"/>
</dbReference>
<dbReference type="RefSeq" id="XP_020021849.1">
    <property type="nucleotide sequence ID" value="XM_020166260.1"/>
</dbReference>
<dbReference type="InterPro" id="IPR001202">
    <property type="entry name" value="WW_dom"/>
</dbReference>
<keyword evidence="7" id="KW-0067">ATP-binding</keyword>
<dbReference type="CDD" id="cd06735">
    <property type="entry name" value="PDZ5_MAGI-1_3-like"/>
    <property type="match status" value="1"/>
</dbReference>
<keyword evidence="4" id="KW-0597">Phosphoprotein</keyword>
<comment type="subcellular location">
    <subcellularLocation>
        <location evidence="2">Cell junction</location>
        <location evidence="2">Tight junction</location>
    </subcellularLocation>
    <subcellularLocation>
        <location evidence="1">Membrane</location>
        <topology evidence="1">Peripheral membrane protein</topology>
    </subcellularLocation>
</comment>
<evidence type="ECO:0000256" key="3">
    <source>
        <dbReference type="ARBA" id="ARBA00022427"/>
    </source>
</evidence>
<accession>A0A8B7USI1</accession>
<organism evidence="15">
    <name type="scientific">Castor canadensis</name>
    <name type="common">American beaver</name>
    <dbReference type="NCBI Taxonomy" id="51338"/>
    <lineage>
        <taxon>Eukaryota</taxon>
        <taxon>Metazoa</taxon>
        <taxon>Chordata</taxon>
        <taxon>Craniata</taxon>
        <taxon>Vertebrata</taxon>
        <taxon>Euteleostomi</taxon>
        <taxon>Mammalia</taxon>
        <taxon>Eutheria</taxon>
        <taxon>Euarchontoglires</taxon>
        <taxon>Glires</taxon>
        <taxon>Rodentia</taxon>
        <taxon>Castorimorpha</taxon>
        <taxon>Castoridae</taxon>
        <taxon>Castor</taxon>
    </lineage>
</organism>
<keyword evidence="9" id="KW-0472">Membrane</keyword>
<dbReference type="CDD" id="cd06732">
    <property type="entry name" value="PDZ2_MAGI-1_3-like"/>
    <property type="match status" value="1"/>
</dbReference>
<keyword evidence="14" id="KW-1185">Reference proteome</keyword>
<proteinExistence type="predicted"/>
<keyword evidence="6" id="KW-0547">Nucleotide-binding</keyword>
<evidence type="ECO:0000256" key="8">
    <source>
        <dbReference type="ARBA" id="ARBA00022949"/>
    </source>
</evidence>
<dbReference type="PROSITE" id="PS01159">
    <property type="entry name" value="WW_DOMAIN_1"/>
    <property type="match status" value="2"/>
</dbReference>
<dbReference type="PROSITE" id="PS50106">
    <property type="entry name" value="PDZ"/>
    <property type="match status" value="5"/>
</dbReference>
<keyword evidence="3" id="KW-0796">Tight junction</keyword>
<dbReference type="GO" id="GO:0005634">
    <property type="term" value="C:nucleus"/>
    <property type="evidence" value="ECO:0007669"/>
    <property type="project" value="UniProtKB-ARBA"/>
</dbReference>
<dbReference type="FunFam" id="2.30.42.10:FF:000006">
    <property type="entry name" value="Membrane associated guanylate kinase, WW and PDZ domain containing 1"/>
    <property type="match status" value="1"/>
</dbReference>
<dbReference type="Gene3D" id="2.20.70.10">
    <property type="match status" value="2"/>
</dbReference>
<evidence type="ECO:0000256" key="10">
    <source>
        <dbReference type="ARBA" id="ARBA00058771"/>
    </source>
</evidence>
<evidence type="ECO:0000256" key="13">
    <source>
        <dbReference type="ARBA" id="ARBA00079517"/>
    </source>
</evidence>
<comment type="function">
    <text evidence="10">Plays a role in coupling actin fibers to cell junctions in endothelial cells, via its interaction with AMOTL2 and CDH5. May regulate acid-induced ASIC3 currents by modulating its expression at the cell surface.</text>
</comment>
<dbReference type="CTD" id="9223"/>
<dbReference type="Pfam" id="PF00397">
    <property type="entry name" value="WW"/>
    <property type="match status" value="2"/>
</dbReference>
<dbReference type="InterPro" id="IPR036020">
    <property type="entry name" value="WW_dom_sf"/>
</dbReference>
<protein>
    <recommendedName>
        <fullName evidence="11">Membrane-associated guanylate kinase, WW and PDZ domain-containing protein 1</fullName>
    </recommendedName>
    <alternativeName>
        <fullName evidence="12">BAI1-associated protein 1</fullName>
    </alternativeName>
    <alternativeName>
        <fullName evidence="13">Membrane-associated guanylate kinase inverted 1</fullName>
    </alternativeName>
</protein>
<dbReference type="PANTHER" id="PTHR10316">
    <property type="entry name" value="MEMBRANE ASSOCIATED GUANYLATE KINASE-RELATED"/>
    <property type="match status" value="1"/>
</dbReference>
<sequence length="1220" mass="134584">MQNAVIVHADNEEEDDVPEMNSSFTADSGDQDEHTLQEATLPPVNSTIIAAPITDPSQKFPQYLPLSAEDNLGPLPENWEMAYTENGEVYFIDHNTKTTSWLDPRCLNKQQKPLEECEDDEGVHTEELDSELELPAGWEKIEDPVYGVYYVDHINRKTQYENPVLEAKRKKQLEQQQQQQQPPPPEEWTDDPSSLVPPAVPSHPPSNPEPAREAPLQGKPFFTRNPSELKGKFIHTKLRKSSRGFGFTVVGGDEPDEFLQIKSLVLDGPAALDGKMETGDVIVSVNDTCVLGHTHAQVVKIFQSIPIGASVDLELCRGYPLPFDPDDPNTSLVTSVAILDKEPIIVNGQETYDSPASHSSKTGKVNSVKDARPSSPADVASNSSHGYPNDTVSLASSIATQPELITVHIVKGPMGFGFTIADSPGGGGQRVKQIVDSPRCRGLKEGDLIVEVNKKNVQALTHNQVVDMLIECPKGSEVTLLVQRGGLPVPKKSPKSQPLERKDSQNSSQHSVSSHRSLHTASPSHGTQVLPEYPPAEAATPDQTDSAAQKKPDPFKIWAQSRSMYENRLPDYQEQDIFLWRKETGFGFRILGGNEPGEPIYIGHIVPLGAADTDGRLRSGDELICVDGTPVIGKSHQLVVQLMQQAAKQGHVNLTVRRKVVFAVPKTENEVPSPASSHHSSTQPASLTEEKRTPQGSQNSLNTVSSGSGSTSGIGSGGGGGSGVVSTVVQPYDVEIRRGENEGFGFVIVSSVSRPEAGTTFGNACVAMPHKIGRIIEGSPADRCGKLKVGDRILAVNGCSITNKSHSDIVNLIKEAGNTVTLRIIPGDESSNATLLTNAEKIATITTTHAPSQPGAQETRNTSKPKPESQFEFKAPQATQEQDFYTVELERGAKGFGFSLRGGREYNMDLYVLRLAEDGPAERCGKMRIGDEILEINGETTKNMKHSRAIELIKNGGRRVRLFLRRGDGSVPEYDPSSDRNGPSTGAQGVPEVRPGPPDRRPHPSLESSYPPDRHKSSPHGEKRAHAKDAKGSREYSRQPNEHHTWNGTSRKADSGAYRPKDRAPEGGRRDAQQPERLETNGPKRRSPEKRREGTRSADNTLERREKHEKRREPSPERRRERSPGRRRRSLERLLEQRRSPERRRGASPERRAKSSDRRRARSPERRRERSLDRRNREDRAGHHREREEAGVKQEAGRSSRNAPEQRRRPYKECSTDLSI</sequence>
<dbReference type="FunFam" id="2.30.42.10:FF:000015">
    <property type="entry name" value="Membrane associated guanylate kinase, WW and PDZ domain containing 1"/>
    <property type="match status" value="1"/>
</dbReference>
<dbReference type="GO" id="GO:0005923">
    <property type="term" value="C:bicellular tight junction"/>
    <property type="evidence" value="ECO:0007669"/>
    <property type="project" value="UniProtKB-SubCell"/>
</dbReference>
<dbReference type="GO" id="GO:0016020">
    <property type="term" value="C:membrane"/>
    <property type="evidence" value="ECO:0007669"/>
    <property type="project" value="UniProtKB-SubCell"/>
</dbReference>
<dbReference type="SMART" id="SM00228">
    <property type="entry name" value="PDZ"/>
    <property type="match status" value="5"/>
</dbReference>
<evidence type="ECO:0000313" key="14">
    <source>
        <dbReference type="Proteomes" id="UP001732720"/>
    </source>
</evidence>
<evidence type="ECO:0000256" key="11">
    <source>
        <dbReference type="ARBA" id="ARBA00070829"/>
    </source>
</evidence>
<evidence type="ECO:0000256" key="5">
    <source>
        <dbReference type="ARBA" id="ARBA00022737"/>
    </source>
</evidence>
<name>A0A8B7USI1_CASCN</name>
<keyword evidence="8" id="KW-0965">Cell junction</keyword>
<dbReference type="Pfam" id="PF16663">
    <property type="entry name" value="MAGI_u1"/>
    <property type="match status" value="1"/>
</dbReference>
<dbReference type="PROSITE" id="PS50020">
    <property type="entry name" value="WW_DOMAIN_2"/>
    <property type="match status" value="2"/>
</dbReference>